<dbReference type="PRINTS" id="PR00765">
    <property type="entry name" value="CRBOXYPTASEA"/>
</dbReference>
<dbReference type="SMART" id="SM00631">
    <property type="entry name" value="Zn_pept"/>
    <property type="match status" value="1"/>
</dbReference>
<keyword evidence="3" id="KW-0121">Carboxypeptidase</keyword>
<keyword evidence="8" id="KW-0862">Zinc</keyword>
<dbReference type="GO" id="GO:0006508">
    <property type="term" value="P:proteolysis"/>
    <property type="evidence" value="ECO:0007669"/>
    <property type="project" value="UniProtKB-KW"/>
</dbReference>
<keyword evidence="9" id="KW-0482">Metalloprotease</keyword>
<dbReference type="OrthoDB" id="3626597at2759"/>
<proteinExistence type="inferred from homology"/>
<keyword evidence="4" id="KW-0645">Protease</keyword>
<dbReference type="PROSITE" id="PS52035">
    <property type="entry name" value="PEPTIDASE_M14"/>
    <property type="match status" value="1"/>
</dbReference>
<feature type="domain" description="Peptidase M14" evidence="13">
    <location>
        <begin position="127"/>
        <end position="361"/>
    </location>
</feature>
<dbReference type="InterPro" id="IPR003146">
    <property type="entry name" value="M14A_act_pep"/>
</dbReference>
<evidence type="ECO:0000259" key="13">
    <source>
        <dbReference type="PROSITE" id="PS52035"/>
    </source>
</evidence>
<dbReference type="PANTHER" id="PTHR11705">
    <property type="entry name" value="PROTEASE FAMILY M14 CARBOXYPEPTIDASE A,B"/>
    <property type="match status" value="1"/>
</dbReference>
<evidence type="ECO:0000256" key="11">
    <source>
        <dbReference type="ARBA" id="ARBA00069039"/>
    </source>
</evidence>
<evidence type="ECO:0000313" key="15">
    <source>
        <dbReference type="Proteomes" id="UP001153709"/>
    </source>
</evidence>
<dbReference type="FunFam" id="3.40.630.10:FF:000084">
    <property type="entry name" value="Carboxypeptidase B2"/>
    <property type="match status" value="1"/>
</dbReference>
<comment type="similarity">
    <text evidence="2 12">Belongs to the peptidase M14 family.</text>
</comment>
<dbReference type="InterPro" id="IPR057247">
    <property type="entry name" value="CARBOXYPEPT_ZN_2"/>
</dbReference>
<dbReference type="InterPro" id="IPR036990">
    <property type="entry name" value="M14A-like_propep"/>
</dbReference>
<dbReference type="GO" id="GO:0004181">
    <property type="term" value="F:metallocarboxypeptidase activity"/>
    <property type="evidence" value="ECO:0007669"/>
    <property type="project" value="InterPro"/>
</dbReference>
<dbReference type="SUPFAM" id="SSF54897">
    <property type="entry name" value="Protease propeptides/inhibitors"/>
    <property type="match status" value="1"/>
</dbReference>
<dbReference type="FunFam" id="3.30.70.340:FF:000002">
    <property type="entry name" value="Carboxypeptidase A"/>
    <property type="match status" value="1"/>
</dbReference>
<dbReference type="PANTHER" id="PTHR11705:SF153">
    <property type="entry name" value="ZINC CARBOXYPEPTIDASE A 1-LIKE PROTEIN"/>
    <property type="match status" value="1"/>
</dbReference>
<accession>A0A9N9T2C4</accession>
<evidence type="ECO:0000256" key="6">
    <source>
        <dbReference type="ARBA" id="ARBA00022729"/>
    </source>
</evidence>
<evidence type="ECO:0000256" key="2">
    <source>
        <dbReference type="ARBA" id="ARBA00005988"/>
    </source>
</evidence>
<evidence type="ECO:0000256" key="3">
    <source>
        <dbReference type="ARBA" id="ARBA00022645"/>
    </source>
</evidence>
<protein>
    <recommendedName>
        <fullName evidence="11">Zinc carboxypeptidase A 1</fullName>
    </recommendedName>
</protein>
<keyword evidence="10" id="KW-1015">Disulfide bond</keyword>
<keyword evidence="7" id="KW-0378">Hydrolase</keyword>
<keyword evidence="5" id="KW-0479">Metal-binding</keyword>
<evidence type="ECO:0000256" key="10">
    <source>
        <dbReference type="ARBA" id="ARBA00023157"/>
    </source>
</evidence>
<dbReference type="Pfam" id="PF00246">
    <property type="entry name" value="Peptidase_M14"/>
    <property type="match status" value="1"/>
</dbReference>
<evidence type="ECO:0000256" key="12">
    <source>
        <dbReference type="PROSITE-ProRule" id="PRU01379"/>
    </source>
</evidence>
<sequence length="361" mass="42090">MLKLLANMKFASLYILASLLVFSSAVVRYDNYTLYKLYPKSTNDLEFLQNLQKSKEYKLDFWNEPSSWRKFVNVLVSPKDKYSFEYIIGKNNINFEVITDNIQERIDEEFRVNKLTAVKDGDLTWDKYYDLQAINDWLEKLANDHPDKVTLIKGGKSYENRDIIGVKVSFGPKEGKRSVWLDSQIHAREWISGATTTYILNEVLHSEDPRIRAIAEGHDWYIFPVINPDGFEFTHTTDRMWRKTRTDYGKGQECRGADPNRNWDFKWNQGGSTDDPCDETYAGPTAFSEVETKTLSEYMSTVVDELLLFITFHSFSELILLPYGYTSDHLDNYNVTVSMCFLSYIDYLISTKIFIPSINYL</sequence>
<organism evidence="14 15">
    <name type="scientific">Diabrotica balteata</name>
    <name type="common">Banded cucumber beetle</name>
    <dbReference type="NCBI Taxonomy" id="107213"/>
    <lineage>
        <taxon>Eukaryota</taxon>
        <taxon>Metazoa</taxon>
        <taxon>Ecdysozoa</taxon>
        <taxon>Arthropoda</taxon>
        <taxon>Hexapoda</taxon>
        <taxon>Insecta</taxon>
        <taxon>Pterygota</taxon>
        <taxon>Neoptera</taxon>
        <taxon>Endopterygota</taxon>
        <taxon>Coleoptera</taxon>
        <taxon>Polyphaga</taxon>
        <taxon>Cucujiformia</taxon>
        <taxon>Chrysomeloidea</taxon>
        <taxon>Chrysomelidae</taxon>
        <taxon>Galerucinae</taxon>
        <taxon>Diabroticina</taxon>
        <taxon>Diabroticites</taxon>
        <taxon>Diabrotica</taxon>
    </lineage>
</organism>
<evidence type="ECO:0000256" key="4">
    <source>
        <dbReference type="ARBA" id="ARBA00022670"/>
    </source>
</evidence>
<dbReference type="GO" id="GO:0005615">
    <property type="term" value="C:extracellular space"/>
    <property type="evidence" value="ECO:0007669"/>
    <property type="project" value="TreeGrafter"/>
</dbReference>
<dbReference type="Gene3D" id="3.30.70.340">
    <property type="entry name" value="Metallocarboxypeptidase-like"/>
    <property type="match status" value="1"/>
</dbReference>
<dbReference type="Pfam" id="PF02244">
    <property type="entry name" value="Propep_M14"/>
    <property type="match status" value="1"/>
</dbReference>
<dbReference type="AlphaFoldDB" id="A0A9N9T2C4"/>
<evidence type="ECO:0000256" key="7">
    <source>
        <dbReference type="ARBA" id="ARBA00022801"/>
    </source>
</evidence>
<dbReference type="InterPro" id="IPR000834">
    <property type="entry name" value="Peptidase_M14"/>
</dbReference>
<dbReference type="EMBL" id="OU898279">
    <property type="protein sequence ID" value="CAG9832796.1"/>
    <property type="molecule type" value="Genomic_DNA"/>
</dbReference>
<dbReference type="Gene3D" id="3.40.630.10">
    <property type="entry name" value="Zn peptidases"/>
    <property type="match status" value="1"/>
</dbReference>
<evidence type="ECO:0000256" key="5">
    <source>
        <dbReference type="ARBA" id="ARBA00022723"/>
    </source>
</evidence>
<name>A0A9N9T2C4_DIABA</name>
<dbReference type="PROSITE" id="PS00133">
    <property type="entry name" value="CARBOXYPEPT_ZN_2"/>
    <property type="match status" value="1"/>
</dbReference>
<gene>
    <name evidence="14" type="ORF">DIABBA_LOCUS6240</name>
</gene>
<evidence type="ECO:0000256" key="9">
    <source>
        <dbReference type="ARBA" id="ARBA00023049"/>
    </source>
</evidence>
<dbReference type="GO" id="GO:0008270">
    <property type="term" value="F:zinc ion binding"/>
    <property type="evidence" value="ECO:0007669"/>
    <property type="project" value="InterPro"/>
</dbReference>
<reference evidence="14" key="1">
    <citation type="submission" date="2022-01" db="EMBL/GenBank/DDBJ databases">
        <authorList>
            <person name="King R."/>
        </authorList>
    </citation>
    <scope>NUCLEOTIDE SEQUENCE</scope>
</reference>
<evidence type="ECO:0000256" key="1">
    <source>
        <dbReference type="ARBA" id="ARBA00001947"/>
    </source>
</evidence>
<evidence type="ECO:0000256" key="8">
    <source>
        <dbReference type="ARBA" id="ARBA00022833"/>
    </source>
</evidence>
<comment type="caution">
    <text evidence="12">Lacks conserved residue(s) required for the propagation of feature annotation.</text>
</comment>
<comment type="cofactor">
    <cofactor evidence="1">
        <name>Zn(2+)</name>
        <dbReference type="ChEBI" id="CHEBI:29105"/>
    </cofactor>
</comment>
<keyword evidence="6" id="KW-0732">Signal</keyword>
<dbReference type="Proteomes" id="UP001153709">
    <property type="component" value="Chromosome 4"/>
</dbReference>
<evidence type="ECO:0000313" key="14">
    <source>
        <dbReference type="EMBL" id="CAG9832796.1"/>
    </source>
</evidence>
<dbReference type="SUPFAM" id="SSF53187">
    <property type="entry name" value="Zn-dependent exopeptidases"/>
    <property type="match status" value="1"/>
</dbReference>
<keyword evidence="15" id="KW-1185">Reference proteome</keyword>